<gene>
    <name evidence="1" type="ORF">KAK11_19440</name>
</gene>
<accession>A0ABS5E262</accession>
<protein>
    <recommendedName>
        <fullName evidence="3">SMI1/KNR4 family protein</fullName>
    </recommendedName>
</protein>
<dbReference type="RefSeq" id="WP_210811067.1">
    <property type="nucleotide sequence ID" value="NZ_JAGQDG010000008.1"/>
</dbReference>
<dbReference type="EMBL" id="JAGQDG010000008">
    <property type="protein sequence ID" value="MBQ0937509.1"/>
    <property type="molecule type" value="Genomic_DNA"/>
</dbReference>
<reference evidence="1 2" key="1">
    <citation type="submission" date="2021-04" db="EMBL/GenBank/DDBJ databases">
        <title>The genome sequence of type strain Ideonella paludis KCTC 32238.</title>
        <authorList>
            <person name="Liu Y."/>
        </authorList>
    </citation>
    <scope>NUCLEOTIDE SEQUENCE [LARGE SCALE GENOMIC DNA]</scope>
    <source>
        <strain evidence="1 2">KCTC 32238</strain>
    </source>
</reference>
<keyword evidence="2" id="KW-1185">Reference proteome</keyword>
<sequence>MFPERYLFLLRQQPTGKASLGYGGIQLHSETELPTAQIGYSVSPGGISLCTGVPGDWRQEWLVIAHTLSSGEPLILDTTADSLPILTDFHGQGVWEPWRIADSAEGFFQAFSLVLELGLGREHPVALSKNPLPTAMRKSTLEAISKSNPHSDITFWEMLLPTDE</sequence>
<organism evidence="1 2">
    <name type="scientific">Ideonella paludis</name>
    <dbReference type="NCBI Taxonomy" id="1233411"/>
    <lineage>
        <taxon>Bacteria</taxon>
        <taxon>Pseudomonadati</taxon>
        <taxon>Pseudomonadota</taxon>
        <taxon>Betaproteobacteria</taxon>
        <taxon>Burkholderiales</taxon>
        <taxon>Sphaerotilaceae</taxon>
        <taxon>Ideonella</taxon>
    </lineage>
</organism>
<evidence type="ECO:0000313" key="1">
    <source>
        <dbReference type="EMBL" id="MBQ0937509.1"/>
    </source>
</evidence>
<evidence type="ECO:0008006" key="3">
    <source>
        <dbReference type="Google" id="ProtNLM"/>
    </source>
</evidence>
<name>A0ABS5E262_9BURK</name>
<comment type="caution">
    <text evidence="1">The sequence shown here is derived from an EMBL/GenBank/DDBJ whole genome shotgun (WGS) entry which is preliminary data.</text>
</comment>
<proteinExistence type="predicted"/>
<dbReference type="Proteomes" id="UP000672097">
    <property type="component" value="Unassembled WGS sequence"/>
</dbReference>
<evidence type="ECO:0000313" key="2">
    <source>
        <dbReference type="Proteomes" id="UP000672097"/>
    </source>
</evidence>